<dbReference type="CDD" id="cd00431">
    <property type="entry name" value="cysteine_hydrolases"/>
    <property type="match status" value="1"/>
</dbReference>
<dbReference type="AlphaFoldDB" id="A0A8J3Q821"/>
<name>A0A8J3Q821_9ACTN</name>
<sequence length="234" mass="25866">MVHDWHIEEREYARQESRRGRRHAYEHLDPAQTALVVVDMVPFFLNENGYSRAIVPNIGLIADALRQAGGTVAWVLPGAGERTEVMDEFLGADIAEMFRRSGGEGPLAQRLWHEFEVHGGDILVEKTAASAFFPGRCDLPEMLASRGITTVLITGTVTNVCCESSARDAHTRGYRVIMVADANSARRDQDHNATLYTVYRTFGDVRTTAEVLTLIESGQARTPAAPALREARQA</sequence>
<organism evidence="3 4">
    <name type="scientific">Rhizocola hellebori</name>
    <dbReference type="NCBI Taxonomy" id="1392758"/>
    <lineage>
        <taxon>Bacteria</taxon>
        <taxon>Bacillati</taxon>
        <taxon>Actinomycetota</taxon>
        <taxon>Actinomycetes</taxon>
        <taxon>Micromonosporales</taxon>
        <taxon>Micromonosporaceae</taxon>
        <taxon>Rhizocola</taxon>
    </lineage>
</organism>
<dbReference type="InterPro" id="IPR036380">
    <property type="entry name" value="Isochorismatase-like_sf"/>
</dbReference>
<dbReference type="PANTHER" id="PTHR43540">
    <property type="entry name" value="PEROXYUREIDOACRYLATE/UREIDOACRYLATE AMIDOHYDROLASE-RELATED"/>
    <property type="match status" value="1"/>
</dbReference>
<gene>
    <name evidence="3" type="ORF">Rhe02_36320</name>
</gene>
<keyword evidence="4" id="KW-1185">Reference proteome</keyword>
<proteinExistence type="predicted"/>
<evidence type="ECO:0000313" key="4">
    <source>
        <dbReference type="Proteomes" id="UP000612899"/>
    </source>
</evidence>
<dbReference type="RefSeq" id="WP_203909415.1">
    <property type="nucleotide sequence ID" value="NZ_BONY01000020.1"/>
</dbReference>
<dbReference type="GO" id="GO:0016787">
    <property type="term" value="F:hydrolase activity"/>
    <property type="evidence" value="ECO:0007669"/>
    <property type="project" value="UniProtKB-KW"/>
</dbReference>
<comment type="caution">
    <text evidence="3">The sequence shown here is derived from an EMBL/GenBank/DDBJ whole genome shotgun (WGS) entry which is preliminary data.</text>
</comment>
<evidence type="ECO:0000259" key="2">
    <source>
        <dbReference type="Pfam" id="PF00857"/>
    </source>
</evidence>
<dbReference type="Proteomes" id="UP000612899">
    <property type="component" value="Unassembled WGS sequence"/>
</dbReference>
<keyword evidence="1" id="KW-0378">Hydrolase</keyword>
<evidence type="ECO:0000313" key="3">
    <source>
        <dbReference type="EMBL" id="GIH05565.1"/>
    </source>
</evidence>
<dbReference type="EMBL" id="BONY01000020">
    <property type="protein sequence ID" value="GIH05565.1"/>
    <property type="molecule type" value="Genomic_DNA"/>
</dbReference>
<dbReference type="PANTHER" id="PTHR43540:SF6">
    <property type="entry name" value="ISOCHORISMATASE-LIKE DOMAIN-CONTAINING PROTEIN"/>
    <property type="match status" value="1"/>
</dbReference>
<protein>
    <submittedName>
        <fullName evidence="3">Isochorismatase</fullName>
    </submittedName>
</protein>
<feature type="domain" description="Isochorismatase-like" evidence="2">
    <location>
        <begin position="33"/>
        <end position="210"/>
    </location>
</feature>
<evidence type="ECO:0000256" key="1">
    <source>
        <dbReference type="ARBA" id="ARBA00022801"/>
    </source>
</evidence>
<accession>A0A8J3Q821</accession>
<dbReference type="Gene3D" id="3.40.50.850">
    <property type="entry name" value="Isochorismatase-like"/>
    <property type="match status" value="1"/>
</dbReference>
<dbReference type="InterPro" id="IPR000868">
    <property type="entry name" value="Isochorismatase-like_dom"/>
</dbReference>
<dbReference type="InterPro" id="IPR050272">
    <property type="entry name" value="Isochorismatase-like_hydrls"/>
</dbReference>
<dbReference type="SUPFAM" id="SSF52499">
    <property type="entry name" value="Isochorismatase-like hydrolases"/>
    <property type="match status" value="1"/>
</dbReference>
<reference evidence="3" key="1">
    <citation type="submission" date="2021-01" db="EMBL/GenBank/DDBJ databases">
        <title>Whole genome shotgun sequence of Rhizocola hellebori NBRC 109834.</title>
        <authorList>
            <person name="Komaki H."/>
            <person name="Tamura T."/>
        </authorList>
    </citation>
    <scope>NUCLEOTIDE SEQUENCE</scope>
    <source>
        <strain evidence="3">NBRC 109834</strain>
    </source>
</reference>
<dbReference type="Pfam" id="PF00857">
    <property type="entry name" value="Isochorismatase"/>
    <property type="match status" value="1"/>
</dbReference>